<name>A0A3N2H2C6_9PSEU</name>
<accession>A0A3N2H2C6</accession>
<evidence type="ECO:0008006" key="3">
    <source>
        <dbReference type="Google" id="ProtNLM"/>
    </source>
</evidence>
<dbReference type="GeneID" id="301846773"/>
<dbReference type="Proteomes" id="UP000274843">
    <property type="component" value="Unassembled WGS sequence"/>
</dbReference>
<evidence type="ECO:0000313" key="1">
    <source>
        <dbReference type="EMBL" id="ROS43078.1"/>
    </source>
</evidence>
<keyword evidence="2" id="KW-1185">Reference proteome</keyword>
<evidence type="ECO:0000313" key="2">
    <source>
        <dbReference type="Proteomes" id="UP000274843"/>
    </source>
</evidence>
<dbReference type="SUPFAM" id="SSF54909">
    <property type="entry name" value="Dimeric alpha+beta barrel"/>
    <property type="match status" value="1"/>
</dbReference>
<gene>
    <name evidence="1" type="ORF">EDD35_5480</name>
</gene>
<dbReference type="InterPro" id="IPR011008">
    <property type="entry name" value="Dimeric_a/b-barrel"/>
</dbReference>
<comment type="caution">
    <text evidence="1">The sequence shown here is derived from an EMBL/GenBank/DDBJ whole genome shotgun (WGS) entry which is preliminary data.</text>
</comment>
<proteinExistence type="predicted"/>
<protein>
    <recommendedName>
        <fullName evidence="3">DUF3291 domain-containing protein</fullName>
    </recommendedName>
</protein>
<dbReference type="RefSeq" id="WP_123685475.1">
    <property type="nucleotide sequence ID" value="NZ_CBDRCF010000001.1"/>
</dbReference>
<reference evidence="1 2" key="1">
    <citation type="submission" date="2018-11" db="EMBL/GenBank/DDBJ databases">
        <title>Sequencing the genomes of 1000 actinobacteria strains.</title>
        <authorList>
            <person name="Klenk H.-P."/>
        </authorList>
    </citation>
    <scope>NUCLEOTIDE SEQUENCE [LARGE SCALE GENOMIC DNA]</scope>
    <source>
        <strain evidence="1 2">DSM 44348</strain>
    </source>
</reference>
<dbReference type="AlphaFoldDB" id="A0A3N2H2C6"/>
<dbReference type="EMBL" id="RKHY01000001">
    <property type="protein sequence ID" value="ROS43078.1"/>
    <property type="molecule type" value="Genomic_DNA"/>
</dbReference>
<organism evidence="1 2">
    <name type="scientific">Amycolatopsis thermoflava</name>
    <dbReference type="NCBI Taxonomy" id="84480"/>
    <lineage>
        <taxon>Bacteria</taxon>
        <taxon>Bacillati</taxon>
        <taxon>Actinomycetota</taxon>
        <taxon>Actinomycetes</taxon>
        <taxon>Pseudonocardiales</taxon>
        <taxon>Pseudonocardiaceae</taxon>
        <taxon>Amycolatopsis</taxon>
        <taxon>Amycolatopsis methanolica group</taxon>
    </lineage>
</organism>
<sequence length="127" mass="14513">MLRTSWTPGPAAASGPVLVSVTDFTSDRLRDLPGIYRAGRQLSRLWPTLDGAVGHWLWAEPSRRRTGSVSLWRGEGAMRGFVGLPEHRQIMRTYRGRGRIRSTTWTATDPDPREVWRRASEFLRLPR</sequence>